<dbReference type="CDD" id="cd01647">
    <property type="entry name" value="RT_LTR"/>
    <property type="match status" value="1"/>
</dbReference>
<dbReference type="InterPro" id="IPR051320">
    <property type="entry name" value="Viral_Replic_Matur_Polypro"/>
</dbReference>
<dbReference type="Gene3D" id="3.10.10.10">
    <property type="entry name" value="HIV Type 1 Reverse Transcriptase, subunit A, domain 1"/>
    <property type="match status" value="1"/>
</dbReference>
<dbReference type="GO" id="GO:0003676">
    <property type="term" value="F:nucleic acid binding"/>
    <property type="evidence" value="ECO:0007669"/>
    <property type="project" value="InterPro"/>
</dbReference>
<feature type="domain" description="Reverse transcriptase" evidence="1">
    <location>
        <begin position="98"/>
        <end position="231"/>
    </location>
</feature>
<dbReference type="InterPro" id="IPR043502">
    <property type="entry name" value="DNA/RNA_pol_sf"/>
</dbReference>
<keyword evidence="2" id="KW-0695">RNA-directed DNA polymerase</keyword>
<evidence type="ECO:0000313" key="3">
    <source>
        <dbReference type="Proteomes" id="UP000198211"/>
    </source>
</evidence>
<dbReference type="PANTHER" id="PTHR33064">
    <property type="entry name" value="POL PROTEIN"/>
    <property type="match status" value="1"/>
</dbReference>
<dbReference type="Pfam" id="PF00078">
    <property type="entry name" value="RVT_1"/>
    <property type="match status" value="1"/>
</dbReference>
<name>A0A225VA11_9STRA</name>
<dbReference type="SUPFAM" id="SSF56672">
    <property type="entry name" value="DNA/RNA polymerases"/>
    <property type="match status" value="1"/>
</dbReference>
<dbReference type="InterPro" id="IPR043128">
    <property type="entry name" value="Rev_trsase/Diguanyl_cyclase"/>
</dbReference>
<dbReference type="Gene3D" id="3.30.70.270">
    <property type="match status" value="1"/>
</dbReference>
<dbReference type="EMBL" id="NBNE01006344">
    <property type="protein sequence ID" value="OWZ02172.1"/>
    <property type="molecule type" value="Genomic_DNA"/>
</dbReference>
<dbReference type="GO" id="GO:0003964">
    <property type="term" value="F:RNA-directed DNA polymerase activity"/>
    <property type="evidence" value="ECO:0007669"/>
    <property type="project" value="UniProtKB-KW"/>
</dbReference>
<protein>
    <submittedName>
        <fullName evidence="2">Reverse transcriptase</fullName>
    </submittedName>
</protein>
<dbReference type="PANTHER" id="PTHR33064:SF37">
    <property type="entry name" value="RIBONUCLEASE H"/>
    <property type="match status" value="1"/>
</dbReference>
<dbReference type="OrthoDB" id="7960540at2759"/>
<dbReference type="InterPro" id="IPR036397">
    <property type="entry name" value="RNaseH_sf"/>
</dbReference>
<dbReference type="InterPro" id="IPR000477">
    <property type="entry name" value="RT_dom"/>
</dbReference>
<organism evidence="2 3">
    <name type="scientific">Phytophthora megakarya</name>
    <dbReference type="NCBI Taxonomy" id="4795"/>
    <lineage>
        <taxon>Eukaryota</taxon>
        <taxon>Sar</taxon>
        <taxon>Stramenopiles</taxon>
        <taxon>Oomycota</taxon>
        <taxon>Peronosporomycetes</taxon>
        <taxon>Peronosporales</taxon>
        <taxon>Peronosporaceae</taxon>
        <taxon>Phytophthora</taxon>
    </lineage>
</organism>
<dbReference type="AlphaFoldDB" id="A0A225VA11"/>
<sequence>MIGPAEVLVKPDGEANGDMDDAVCYHEGGDIFPEDIENHMAVLPEVEATTREVTIGVAPHLREKLSMLIKGLLSATIITPSTSHWASPIVVIIKANGMDIRLCIDYQVVNSLTRLMVYPMLLINDLLDDLDKVFWYCSLDMASESWVVSMTPRARLISAFTTPFGLVEWTRMPFGLKNAPQIYQRIVDNVLYEHMRIKPDQDKAVDVRSYVDDILVTGDTWTACPKDLEAFSNLPFPTKLKSMQSFLGSLNYDIRFIEDFAVYGKEEILGAIAASITPRKEVDEALIAIAPKQLPRKMIAMITPTVEPKESLLVASFDGSARAKRAGGAYSAILWKLLEWTILEAMSEHMPDLTVNEAEYRGLLLCFDLLSTQPRGRVVICGGSNLVIR</sequence>
<keyword evidence="2" id="KW-0808">Transferase</keyword>
<proteinExistence type="predicted"/>
<evidence type="ECO:0000259" key="1">
    <source>
        <dbReference type="Pfam" id="PF00078"/>
    </source>
</evidence>
<reference evidence="3" key="1">
    <citation type="submission" date="2017-03" db="EMBL/GenBank/DDBJ databases">
        <title>Phytopthora megakarya and P. palmivora, two closely related causual agents of cacao black pod achieved similar genome size and gene model numbers by different mechanisms.</title>
        <authorList>
            <person name="Ali S."/>
            <person name="Shao J."/>
            <person name="Larry D.J."/>
            <person name="Kronmiller B."/>
            <person name="Shen D."/>
            <person name="Strem M.D."/>
            <person name="Melnick R.L."/>
            <person name="Guiltinan M.J."/>
            <person name="Tyler B.M."/>
            <person name="Meinhardt L.W."/>
            <person name="Bailey B.A."/>
        </authorList>
    </citation>
    <scope>NUCLEOTIDE SEQUENCE [LARGE SCALE GENOMIC DNA]</scope>
    <source>
        <strain evidence="3">zdho120</strain>
    </source>
</reference>
<dbReference type="Proteomes" id="UP000198211">
    <property type="component" value="Unassembled WGS sequence"/>
</dbReference>
<accession>A0A225VA11</accession>
<keyword evidence="3" id="KW-1185">Reference proteome</keyword>
<evidence type="ECO:0000313" key="2">
    <source>
        <dbReference type="EMBL" id="OWZ02172.1"/>
    </source>
</evidence>
<gene>
    <name evidence="2" type="ORF">PHMEG_00026307</name>
</gene>
<dbReference type="Gene3D" id="3.30.420.10">
    <property type="entry name" value="Ribonuclease H-like superfamily/Ribonuclease H"/>
    <property type="match status" value="1"/>
</dbReference>
<comment type="caution">
    <text evidence="2">The sequence shown here is derived from an EMBL/GenBank/DDBJ whole genome shotgun (WGS) entry which is preliminary data.</text>
</comment>
<keyword evidence="2" id="KW-0548">Nucleotidyltransferase</keyword>